<evidence type="ECO:0000313" key="2">
    <source>
        <dbReference type="Proteomes" id="UP001560573"/>
    </source>
</evidence>
<accession>A0ABV3Z8S2</accession>
<reference evidence="1 2" key="1">
    <citation type="submission" date="2023-07" db="EMBL/GenBank/DDBJ databases">
        <authorList>
            <person name="Lian W.-H."/>
        </authorList>
    </citation>
    <scope>NUCLEOTIDE SEQUENCE [LARGE SCALE GENOMIC DNA]</scope>
    <source>
        <strain evidence="1 2">SYSU DXS3180</strain>
    </source>
</reference>
<dbReference type="EMBL" id="JAULBC010000001">
    <property type="protein sequence ID" value="MEX6686263.1"/>
    <property type="molecule type" value="Genomic_DNA"/>
</dbReference>
<proteinExistence type="predicted"/>
<sequence>MPYLTQHTAKDLIERVNRLTPGSQRKWGKMNVMQMLAHCTAAIKMAFAEEAPVKTMSEPMAAFARWMFIDLLPFPKGGVPTAEELDATKKLVVTDDFEYEKQSLIEQIERLTSTPDDHYFKPHPVFGRMNRKKWGKLIYKHVDHHLRQFGE</sequence>
<keyword evidence="2" id="KW-1185">Reference proteome</keyword>
<dbReference type="Gene3D" id="1.20.120.450">
    <property type="entry name" value="dinb family like domain"/>
    <property type="match status" value="1"/>
</dbReference>
<dbReference type="InterPro" id="IPR011463">
    <property type="entry name" value="DUF1569"/>
</dbReference>
<dbReference type="RefSeq" id="WP_369327655.1">
    <property type="nucleotide sequence ID" value="NZ_JAULBC010000001.1"/>
</dbReference>
<organism evidence="1 2">
    <name type="scientific">Danxiaibacter flavus</name>
    <dbReference type="NCBI Taxonomy" id="3049108"/>
    <lineage>
        <taxon>Bacteria</taxon>
        <taxon>Pseudomonadati</taxon>
        <taxon>Bacteroidota</taxon>
        <taxon>Chitinophagia</taxon>
        <taxon>Chitinophagales</taxon>
        <taxon>Chitinophagaceae</taxon>
        <taxon>Danxiaibacter</taxon>
    </lineage>
</organism>
<name>A0ABV3Z8S2_9BACT</name>
<gene>
    <name evidence="1" type="ORF">QTN47_02090</name>
</gene>
<evidence type="ECO:0000313" key="1">
    <source>
        <dbReference type="EMBL" id="MEX6686263.1"/>
    </source>
</evidence>
<dbReference type="Pfam" id="PF07606">
    <property type="entry name" value="DUF1569"/>
    <property type="match status" value="1"/>
</dbReference>
<dbReference type="Proteomes" id="UP001560573">
    <property type="component" value="Unassembled WGS sequence"/>
</dbReference>
<dbReference type="InterPro" id="IPR034660">
    <property type="entry name" value="DinB/YfiT-like"/>
</dbReference>
<comment type="caution">
    <text evidence="1">The sequence shown here is derived from an EMBL/GenBank/DDBJ whole genome shotgun (WGS) entry which is preliminary data.</text>
</comment>
<protein>
    <submittedName>
        <fullName evidence="1">DUF1569 domain-containing protein</fullName>
    </submittedName>
</protein>